<feature type="transmembrane region" description="Helical" evidence="6">
    <location>
        <begin position="46"/>
        <end position="66"/>
    </location>
</feature>
<comment type="similarity">
    <text evidence="2">Belongs to the TerC family.</text>
</comment>
<evidence type="ECO:0000256" key="4">
    <source>
        <dbReference type="ARBA" id="ARBA00022989"/>
    </source>
</evidence>
<sequence length="243" mass="26264">MEWLADISWVTVGQIILIDILLGGDNAIVIAMACRELPENLRRRGLMWGTLGAIIARIVLLVIASLVLNWTWIKILGGALLYWIALKMLLSDEDNGKEITAHEKLIHAIRTIVVADVVMSLDNVLAVASATQVSGSGNQILMMVVGVLVSIPVILFGSSLFLKILDRFPSVIFVGAAMLAYIGVVMAFAALVSVALLQHDFLQMHVIIPLINVKLSVVGIIGAISIAVIAKVRAHMQKSRKST</sequence>
<feature type="transmembrane region" description="Helical" evidence="6">
    <location>
        <begin position="12"/>
        <end position="34"/>
    </location>
</feature>
<accession>A0A923KST3</accession>
<evidence type="ECO:0000256" key="2">
    <source>
        <dbReference type="ARBA" id="ARBA00007511"/>
    </source>
</evidence>
<keyword evidence="3 6" id="KW-0812">Transmembrane</keyword>
<dbReference type="NCBIfam" id="TIGR03717">
    <property type="entry name" value="R_switched_YjbE"/>
    <property type="match status" value="1"/>
</dbReference>
<evidence type="ECO:0000313" key="7">
    <source>
        <dbReference type="EMBL" id="MBC3880844.1"/>
    </source>
</evidence>
<gene>
    <name evidence="7" type="ORF">H8K36_05610</name>
</gene>
<feature type="transmembrane region" description="Helical" evidence="6">
    <location>
        <begin position="206"/>
        <end position="230"/>
    </location>
</feature>
<protein>
    <submittedName>
        <fullName evidence="7">TerC family protein</fullName>
    </submittedName>
</protein>
<dbReference type="EMBL" id="JACOFZ010000001">
    <property type="protein sequence ID" value="MBC3880844.1"/>
    <property type="molecule type" value="Genomic_DNA"/>
</dbReference>
<dbReference type="InterPro" id="IPR022301">
    <property type="entry name" value="Integral_membrane_YjbE"/>
</dbReference>
<dbReference type="InterPro" id="IPR005496">
    <property type="entry name" value="Integral_membrane_TerC"/>
</dbReference>
<keyword evidence="4 6" id="KW-1133">Transmembrane helix</keyword>
<organism evidence="7 8">
    <name type="scientific">Undibacterium nitidum</name>
    <dbReference type="NCBI Taxonomy" id="2762298"/>
    <lineage>
        <taxon>Bacteria</taxon>
        <taxon>Pseudomonadati</taxon>
        <taxon>Pseudomonadota</taxon>
        <taxon>Betaproteobacteria</taxon>
        <taxon>Burkholderiales</taxon>
        <taxon>Oxalobacteraceae</taxon>
        <taxon>Undibacterium</taxon>
    </lineage>
</organism>
<dbReference type="Pfam" id="PF03741">
    <property type="entry name" value="TerC"/>
    <property type="match status" value="1"/>
</dbReference>
<dbReference type="AlphaFoldDB" id="A0A923KST3"/>
<feature type="transmembrane region" description="Helical" evidence="6">
    <location>
        <begin position="140"/>
        <end position="162"/>
    </location>
</feature>
<keyword evidence="5 6" id="KW-0472">Membrane</keyword>
<reference evidence="7" key="1">
    <citation type="submission" date="2020-08" db="EMBL/GenBank/DDBJ databases">
        <title>Novel species isolated from subtropical streams in China.</title>
        <authorList>
            <person name="Lu H."/>
        </authorList>
    </citation>
    <scope>NUCLEOTIDE SEQUENCE</scope>
    <source>
        <strain evidence="7">LX22W</strain>
    </source>
</reference>
<keyword evidence="8" id="KW-1185">Reference proteome</keyword>
<dbReference type="PANTHER" id="PTHR30238">
    <property type="entry name" value="MEMBRANE BOUND PREDICTED REDOX MODULATOR"/>
    <property type="match status" value="1"/>
</dbReference>
<evidence type="ECO:0000256" key="3">
    <source>
        <dbReference type="ARBA" id="ARBA00022692"/>
    </source>
</evidence>
<evidence type="ECO:0000256" key="5">
    <source>
        <dbReference type="ARBA" id="ARBA00023136"/>
    </source>
</evidence>
<name>A0A923KST3_9BURK</name>
<comment type="subcellular location">
    <subcellularLocation>
        <location evidence="1">Membrane</location>
        <topology evidence="1">Multi-pass membrane protein</topology>
    </subcellularLocation>
</comment>
<dbReference type="Proteomes" id="UP000627446">
    <property type="component" value="Unassembled WGS sequence"/>
</dbReference>
<evidence type="ECO:0000313" key="8">
    <source>
        <dbReference type="Proteomes" id="UP000627446"/>
    </source>
</evidence>
<proteinExistence type="inferred from homology"/>
<comment type="caution">
    <text evidence="7">The sequence shown here is derived from an EMBL/GenBank/DDBJ whole genome shotgun (WGS) entry which is preliminary data.</text>
</comment>
<dbReference type="RefSeq" id="WP_186914682.1">
    <property type="nucleotide sequence ID" value="NZ_JACOFZ010000001.1"/>
</dbReference>
<feature type="transmembrane region" description="Helical" evidence="6">
    <location>
        <begin position="171"/>
        <end position="194"/>
    </location>
</feature>
<evidence type="ECO:0000256" key="1">
    <source>
        <dbReference type="ARBA" id="ARBA00004141"/>
    </source>
</evidence>
<dbReference type="GO" id="GO:0016020">
    <property type="term" value="C:membrane"/>
    <property type="evidence" value="ECO:0007669"/>
    <property type="project" value="UniProtKB-SubCell"/>
</dbReference>
<evidence type="ECO:0000256" key="6">
    <source>
        <dbReference type="SAM" id="Phobius"/>
    </source>
</evidence>
<dbReference type="PANTHER" id="PTHR30238:SF4">
    <property type="entry name" value="SLL1022 PROTEIN"/>
    <property type="match status" value="1"/>
</dbReference>